<keyword evidence="2" id="KW-1185">Reference proteome</keyword>
<sequence>MKPAGNDLIVVGAGPAGRALAHRAAAAGLAVVLVDPAPRAPWRQTFGMYADDAPDWLDGAVIAAQSPSFQVFTPGERVIERGYLVLDSELFQQSLSLDGVRVVAARARRLDAEAVTLSDGSVLSARHVVDARGTAGPTGAHIPRQTAFGVFDDRADREAPKNSGRTVLMDWRAPNTRDSRTQGAGTRARETTPSFSYCIDTARGRLVEETCLAARPPLPVDELQRRSRLRRSGLRRPDLPDHAATEIVDFPMYARPRPWRAGPALPIGAVGGQLNPATGYSVAQSLHAADRVVAAIEAGRDPRRALWPTGARIAYRLRLLGLLMLVRLPPEALVAFFDAFFALPIPLQRAYLSAPDDAAGVARAMAGVFRRCPTALQARVGLASMRALVELVTSS</sequence>
<dbReference type="Gene3D" id="3.50.50.60">
    <property type="entry name" value="FAD/NAD(P)-binding domain"/>
    <property type="match status" value="1"/>
</dbReference>
<evidence type="ECO:0000313" key="2">
    <source>
        <dbReference type="Proteomes" id="UP000035065"/>
    </source>
</evidence>
<dbReference type="Pfam" id="PF05834">
    <property type="entry name" value="Lycopene_cycl"/>
    <property type="match status" value="1"/>
</dbReference>
<dbReference type="SUPFAM" id="SSF51905">
    <property type="entry name" value="FAD/NAD(P)-binding domain"/>
    <property type="match status" value="1"/>
</dbReference>
<dbReference type="RefSeq" id="WP_009678210.1">
    <property type="nucleotide sequence ID" value="NZ_AEUD01000003.1"/>
</dbReference>
<name>F1YGB4_9ACTN</name>
<reference evidence="1 2" key="1">
    <citation type="journal article" date="2011" name="J. Bacteriol.">
        <title>Draft Genome Sequence of Gordonia neofelifaecis NRRL B-59395, a Cholesterol-Degrading Actinomycete.</title>
        <authorList>
            <person name="Ge F."/>
            <person name="Li W."/>
            <person name="Chen G."/>
            <person name="Liu Y."/>
            <person name="Zhang G."/>
            <person name="Yong B."/>
            <person name="Wang Q."/>
            <person name="Wang N."/>
            <person name="Huang Z."/>
            <person name="Li W."/>
            <person name="Wang J."/>
            <person name="Wu C."/>
            <person name="Xie Q."/>
            <person name="Liu G."/>
        </authorList>
    </citation>
    <scope>NUCLEOTIDE SEQUENCE [LARGE SCALE GENOMIC DNA]</scope>
    <source>
        <strain evidence="1 2">NRRL B-59395</strain>
    </source>
</reference>
<accession>F1YGB4</accession>
<organism evidence="1 2">
    <name type="scientific">Gordonia neofelifaecis NRRL B-59395</name>
    <dbReference type="NCBI Taxonomy" id="644548"/>
    <lineage>
        <taxon>Bacteria</taxon>
        <taxon>Bacillati</taxon>
        <taxon>Actinomycetota</taxon>
        <taxon>Actinomycetes</taxon>
        <taxon>Mycobacteriales</taxon>
        <taxon>Gordoniaceae</taxon>
        <taxon>Gordonia</taxon>
    </lineage>
</organism>
<dbReference type="STRING" id="644548.SCNU_04716"/>
<dbReference type="eggNOG" id="COG0654">
    <property type="taxonomic scope" value="Bacteria"/>
</dbReference>
<dbReference type="EMBL" id="AEUD01000003">
    <property type="protein sequence ID" value="EGD56133.1"/>
    <property type="molecule type" value="Genomic_DNA"/>
</dbReference>
<dbReference type="PANTHER" id="PTHR39757:SF5">
    <property type="entry name" value="OS02G0190600 PROTEIN"/>
    <property type="match status" value="1"/>
</dbReference>
<dbReference type="PANTHER" id="PTHR39757">
    <property type="match status" value="1"/>
</dbReference>
<proteinExistence type="predicted"/>
<dbReference type="OrthoDB" id="537501at2"/>
<dbReference type="Proteomes" id="UP000035065">
    <property type="component" value="Unassembled WGS sequence"/>
</dbReference>
<dbReference type="AlphaFoldDB" id="F1YGB4"/>
<evidence type="ECO:0000313" key="1">
    <source>
        <dbReference type="EMBL" id="EGD56133.1"/>
    </source>
</evidence>
<dbReference type="InterPro" id="IPR036188">
    <property type="entry name" value="FAD/NAD-bd_sf"/>
</dbReference>
<gene>
    <name evidence="1" type="ORF">SCNU_04716</name>
</gene>
<comment type="caution">
    <text evidence="1">The sequence shown here is derived from an EMBL/GenBank/DDBJ whole genome shotgun (WGS) entry which is preliminary data.</text>
</comment>
<protein>
    <submittedName>
        <fullName evidence="1">Lycopene beta-cyclase</fullName>
    </submittedName>
</protein>